<sequence>MSRIPQSLQRQQPLKEQAYQVLRVAILSGELPPGQRLVESQLAKELQVSRTPVREALRLLQHEELVTVDSENTLQVATFSEKDAAEFYDCRIALEQLSVRGACQNSTDSQQQELKRIVQQAEKLSTGKSSQLLNFQLLDLDYRFHRLIAESSQNFQLRSMLDHLFDKMTLLRIQTIQQNRSVLNICTEHQQIYDAIAHRDAEAAVEAIKHHLSASKERVVREMLTKNSVSEVLPPE</sequence>
<dbReference type="GO" id="GO:0003677">
    <property type="term" value="F:DNA binding"/>
    <property type="evidence" value="ECO:0007669"/>
    <property type="project" value="UniProtKB-KW"/>
</dbReference>
<dbReference type="EMBL" id="DSRD01000669">
    <property type="protein sequence ID" value="HGW94745.1"/>
    <property type="molecule type" value="Genomic_DNA"/>
</dbReference>
<evidence type="ECO:0000256" key="2">
    <source>
        <dbReference type="ARBA" id="ARBA00023125"/>
    </source>
</evidence>
<dbReference type="AlphaFoldDB" id="A0A832M3I3"/>
<feature type="domain" description="HTH gntR-type" evidence="4">
    <location>
        <begin position="12"/>
        <end position="79"/>
    </location>
</feature>
<dbReference type="SMART" id="SM00895">
    <property type="entry name" value="FCD"/>
    <property type="match status" value="1"/>
</dbReference>
<evidence type="ECO:0000259" key="4">
    <source>
        <dbReference type="PROSITE" id="PS50949"/>
    </source>
</evidence>
<dbReference type="PANTHER" id="PTHR43537">
    <property type="entry name" value="TRANSCRIPTIONAL REGULATOR, GNTR FAMILY"/>
    <property type="match status" value="1"/>
</dbReference>
<accession>A0A832M3I3</accession>
<comment type="caution">
    <text evidence="5">The sequence shown here is derived from an EMBL/GenBank/DDBJ whole genome shotgun (WGS) entry which is preliminary data.</text>
</comment>
<dbReference type="Pfam" id="PF07729">
    <property type="entry name" value="FCD"/>
    <property type="match status" value="1"/>
</dbReference>
<keyword evidence="2" id="KW-0238">DNA-binding</keyword>
<reference evidence="5" key="1">
    <citation type="journal article" date="2020" name="mSystems">
        <title>Genome- and Community-Level Interaction Insights into Carbon Utilization and Element Cycling Functions of Hydrothermarchaeota in Hydrothermal Sediment.</title>
        <authorList>
            <person name="Zhou Z."/>
            <person name="Liu Y."/>
            <person name="Xu W."/>
            <person name="Pan J."/>
            <person name="Luo Z.H."/>
            <person name="Li M."/>
        </authorList>
    </citation>
    <scope>NUCLEOTIDE SEQUENCE [LARGE SCALE GENOMIC DNA]</scope>
    <source>
        <strain evidence="5">SpSt-402</strain>
    </source>
</reference>
<gene>
    <name evidence="5" type="ORF">ENR47_10750</name>
</gene>
<dbReference type="Gene3D" id="1.10.10.10">
    <property type="entry name" value="Winged helix-like DNA-binding domain superfamily/Winged helix DNA-binding domain"/>
    <property type="match status" value="1"/>
</dbReference>
<dbReference type="Pfam" id="PF00392">
    <property type="entry name" value="GntR"/>
    <property type="match status" value="1"/>
</dbReference>
<keyword evidence="3" id="KW-0804">Transcription</keyword>
<protein>
    <submittedName>
        <fullName evidence="5">GntR family transcriptional regulator</fullName>
    </submittedName>
</protein>
<dbReference type="GO" id="GO:0003700">
    <property type="term" value="F:DNA-binding transcription factor activity"/>
    <property type="evidence" value="ECO:0007669"/>
    <property type="project" value="InterPro"/>
</dbReference>
<name>A0A832M3I3_9CYAN</name>
<dbReference type="InterPro" id="IPR011711">
    <property type="entry name" value="GntR_C"/>
</dbReference>
<dbReference type="SMART" id="SM00345">
    <property type="entry name" value="HTH_GNTR"/>
    <property type="match status" value="1"/>
</dbReference>
<dbReference type="InterPro" id="IPR036390">
    <property type="entry name" value="WH_DNA-bd_sf"/>
</dbReference>
<organism evidence="5">
    <name type="scientific">Oscillatoriales cyanobacterium SpSt-402</name>
    <dbReference type="NCBI Taxonomy" id="2282168"/>
    <lineage>
        <taxon>Bacteria</taxon>
        <taxon>Bacillati</taxon>
        <taxon>Cyanobacteriota</taxon>
        <taxon>Cyanophyceae</taxon>
        <taxon>Oscillatoriophycideae</taxon>
        <taxon>Oscillatoriales</taxon>
    </lineage>
</organism>
<dbReference type="InterPro" id="IPR008920">
    <property type="entry name" value="TF_FadR/GntR_C"/>
</dbReference>
<dbReference type="Gene3D" id="1.20.120.530">
    <property type="entry name" value="GntR ligand-binding domain-like"/>
    <property type="match status" value="1"/>
</dbReference>
<keyword evidence="1" id="KW-0805">Transcription regulation</keyword>
<dbReference type="PANTHER" id="PTHR43537:SF24">
    <property type="entry name" value="GLUCONATE OPERON TRANSCRIPTIONAL REPRESSOR"/>
    <property type="match status" value="1"/>
</dbReference>
<evidence type="ECO:0000313" key="5">
    <source>
        <dbReference type="EMBL" id="HGW94745.1"/>
    </source>
</evidence>
<dbReference type="InterPro" id="IPR036388">
    <property type="entry name" value="WH-like_DNA-bd_sf"/>
</dbReference>
<proteinExistence type="predicted"/>
<evidence type="ECO:0000256" key="3">
    <source>
        <dbReference type="ARBA" id="ARBA00023163"/>
    </source>
</evidence>
<dbReference type="InterPro" id="IPR000524">
    <property type="entry name" value="Tscrpt_reg_HTH_GntR"/>
</dbReference>
<dbReference type="SUPFAM" id="SSF46785">
    <property type="entry name" value="Winged helix' DNA-binding domain"/>
    <property type="match status" value="1"/>
</dbReference>
<dbReference type="SUPFAM" id="SSF48008">
    <property type="entry name" value="GntR ligand-binding domain-like"/>
    <property type="match status" value="1"/>
</dbReference>
<dbReference type="CDD" id="cd07377">
    <property type="entry name" value="WHTH_GntR"/>
    <property type="match status" value="1"/>
</dbReference>
<dbReference type="PROSITE" id="PS50949">
    <property type="entry name" value="HTH_GNTR"/>
    <property type="match status" value="1"/>
</dbReference>
<evidence type="ECO:0000256" key="1">
    <source>
        <dbReference type="ARBA" id="ARBA00023015"/>
    </source>
</evidence>